<dbReference type="InterPro" id="IPR007230">
    <property type="entry name" value="Nup98_auto-Pept-S59_dom"/>
</dbReference>
<proteinExistence type="predicted"/>
<dbReference type="PROSITE" id="PS51434">
    <property type="entry name" value="NUP_C"/>
    <property type="match status" value="1"/>
</dbReference>
<comment type="caution">
    <text evidence="2">The sequence shown here is derived from an EMBL/GenBank/DDBJ whole genome shotgun (WGS) entry which is preliminary data.</text>
</comment>
<organism evidence="2 3">
    <name type="scientific">Solanum tuberosum</name>
    <name type="common">Potato</name>
    <dbReference type="NCBI Taxonomy" id="4113"/>
    <lineage>
        <taxon>Eukaryota</taxon>
        <taxon>Viridiplantae</taxon>
        <taxon>Streptophyta</taxon>
        <taxon>Embryophyta</taxon>
        <taxon>Tracheophyta</taxon>
        <taxon>Spermatophyta</taxon>
        <taxon>Magnoliopsida</taxon>
        <taxon>eudicotyledons</taxon>
        <taxon>Gunneridae</taxon>
        <taxon>Pentapetalae</taxon>
        <taxon>asterids</taxon>
        <taxon>lamiids</taxon>
        <taxon>Solanales</taxon>
        <taxon>Solanaceae</taxon>
        <taxon>Solanoideae</taxon>
        <taxon>Solaneae</taxon>
        <taxon>Solanum</taxon>
    </lineage>
</organism>
<dbReference type="EMBL" id="JAIVGD010000018">
    <property type="protein sequence ID" value="KAH0754975.1"/>
    <property type="molecule type" value="Genomic_DNA"/>
</dbReference>
<dbReference type="Proteomes" id="UP000826656">
    <property type="component" value="Unassembled WGS sequence"/>
</dbReference>
<evidence type="ECO:0000313" key="2">
    <source>
        <dbReference type="EMBL" id="KAH0754975.1"/>
    </source>
</evidence>
<feature type="domain" description="Peptidase S59" evidence="1">
    <location>
        <begin position="1"/>
        <end position="38"/>
    </location>
</feature>
<evidence type="ECO:0000313" key="3">
    <source>
        <dbReference type="Proteomes" id="UP000826656"/>
    </source>
</evidence>
<name>A0ABQ7UW70_SOLTU</name>
<evidence type="ECO:0000259" key="1">
    <source>
        <dbReference type="PROSITE" id="PS51434"/>
    </source>
</evidence>
<gene>
    <name evidence="2" type="ORF">KY290_025245</name>
</gene>
<sequence>MEPFQDTTHIQRFKRRLGMQYVNYNSNGQIWIFIREHIQVGVISDSEQQLTLHLTMEDGQQFLTTVVYAKGSSIERLSLWDDIYTLSQEFSLP</sequence>
<accession>A0ABQ7UW70</accession>
<protein>
    <recommendedName>
        <fullName evidence="1">Peptidase S59 domain-containing protein</fullName>
    </recommendedName>
</protein>
<reference evidence="2 3" key="1">
    <citation type="journal article" date="2021" name="bioRxiv">
        <title>Chromosome-scale and haplotype-resolved genome assembly of a tetraploid potato cultivar.</title>
        <authorList>
            <person name="Sun H."/>
            <person name="Jiao W.-B."/>
            <person name="Krause K."/>
            <person name="Campoy J.A."/>
            <person name="Goel M."/>
            <person name="Folz-Donahue K."/>
            <person name="Kukat C."/>
            <person name="Huettel B."/>
            <person name="Schneeberger K."/>
        </authorList>
    </citation>
    <scope>NUCLEOTIDE SEQUENCE [LARGE SCALE GENOMIC DNA]</scope>
    <source>
        <strain evidence="2">SolTubOtavaFocal</strain>
        <tissue evidence="2">Leaves</tissue>
    </source>
</reference>
<keyword evidence="3" id="KW-1185">Reference proteome</keyword>